<reference evidence="10" key="1">
    <citation type="submission" date="2025-08" db="UniProtKB">
        <authorList>
            <consortium name="RefSeq"/>
        </authorList>
    </citation>
    <scope>IDENTIFICATION</scope>
    <source>
        <strain evidence="10">Ishihara</strain>
        <tissue evidence="10">Whole body</tissue>
    </source>
</reference>
<feature type="domain" description="Chitin-binding type-2" evidence="8">
    <location>
        <begin position="1160"/>
        <end position="1217"/>
    </location>
</feature>
<evidence type="ECO:0000256" key="7">
    <source>
        <dbReference type="SAM" id="SignalP"/>
    </source>
</evidence>
<evidence type="ECO:0000259" key="8">
    <source>
        <dbReference type="PROSITE" id="PS50940"/>
    </source>
</evidence>
<feature type="compositionally biased region" description="Pro residues" evidence="6">
    <location>
        <begin position="850"/>
        <end position="866"/>
    </location>
</feature>
<keyword evidence="5" id="KW-0325">Glycoprotein</keyword>
<feature type="domain" description="Chitin-binding type-2" evidence="8">
    <location>
        <begin position="230"/>
        <end position="287"/>
    </location>
</feature>
<feature type="domain" description="Chitin-binding type-2" evidence="8">
    <location>
        <begin position="1370"/>
        <end position="1427"/>
    </location>
</feature>
<feature type="region of interest" description="Disordered" evidence="6">
    <location>
        <begin position="570"/>
        <end position="593"/>
    </location>
</feature>
<feature type="domain" description="Chitin-binding type-2" evidence="8">
    <location>
        <begin position="1067"/>
        <end position="1124"/>
    </location>
</feature>
<evidence type="ECO:0000313" key="9">
    <source>
        <dbReference type="Proteomes" id="UP000301870"/>
    </source>
</evidence>
<organism evidence="9 10">
    <name type="scientific">Spodoptera litura</name>
    <name type="common">Asian cotton leafworm</name>
    <dbReference type="NCBI Taxonomy" id="69820"/>
    <lineage>
        <taxon>Eukaryota</taxon>
        <taxon>Metazoa</taxon>
        <taxon>Ecdysozoa</taxon>
        <taxon>Arthropoda</taxon>
        <taxon>Hexapoda</taxon>
        <taxon>Insecta</taxon>
        <taxon>Pterygota</taxon>
        <taxon>Neoptera</taxon>
        <taxon>Endopterygota</taxon>
        <taxon>Lepidoptera</taxon>
        <taxon>Glossata</taxon>
        <taxon>Ditrysia</taxon>
        <taxon>Noctuoidea</taxon>
        <taxon>Noctuidae</taxon>
        <taxon>Amphipyrinae</taxon>
        <taxon>Spodoptera</taxon>
    </lineage>
</organism>
<feature type="domain" description="Chitin-binding type-2" evidence="8">
    <location>
        <begin position="1531"/>
        <end position="1588"/>
    </location>
</feature>
<feature type="region of interest" description="Disordered" evidence="6">
    <location>
        <begin position="197"/>
        <end position="222"/>
    </location>
</feature>
<keyword evidence="3" id="KW-0677">Repeat</keyword>
<feature type="region of interest" description="Disordered" evidence="6">
    <location>
        <begin position="100"/>
        <end position="129"/>
    </location>
</feature>
<dbReference type="GO" id="GO:0005576">
    <property type="term" value="C:extracellular region"/>
    <property type="evidence" value="ECO:0007669"/>
    <property type="project" value="InterPro"/>
</dbReference>
<name>A0A9J7IV38_SPOLT</name>
<accession>A0A9J7IV38</accession>
<dbReference type="SMART" id="SM00494">
    <property type="entry name" value="ChtBD2"/>
    <property type="match status" value="17"/>
</dbReference>
<feature type="compositionally biased region" description="Pro residues" evidence="6">
    <location>
        <begin position="478"/>
        <end position="494"/>
    </location>
</feature>
<feature type="region of interest" description="Disordered" evidence="6">
    <location>
        <begin position="1218"/>
        <end position="1260"/>
    </location>
</feature>
<evidence type="ECO:0000313" key="10">
    <source>
        <dbReference type="RefSeq" id="XP_022824375.1"/>
    </source>
</evidence>
<feature type="compositionally biased region" description="Pro residues" evidence="6">
    <location>
        <begin position="571"/>
        <end position="587"/>
    </location>
</feature>
<dbReference type="PROSITE" id="PS50940">
    <property type="entry name" value="CHIT_BIND_II"/>
    <property type="match status" value="17"/>
</dbReference>
<evidence type="ECO:0000256" key="4">
    <source>
        <dbReference type="ARBA" id="ARBA00023157"/>
    </source>
</evidence>
<keyword evidence="4" id="KW-1015">Disulfide bond</keyword>
<feature type="domain" description="Chitin-binding type-2" evidence="8">
    <location>
        <begin position="974"/>
        <end position="1031"/>
    </location>
</feature>
<feature type="domain" description="Chitin-binding type-2" evidence="8">
    <location>
        <begin position="1274"/>
        <end position="1331"/>
    </location>
</feature>
<feature type="domain" description="Chitin-binding type-2" evidence="8">
    <location>
        <begin position="881"/>
        <end position="938"/>
    </location>
</feature>
<evidence type="ECO:0000256" key="2">
    <source>
        <dbReference type="ARBA" id="ARBA00022729"/>
    </source>
</evidence>
<feature type="region of interest" description="Disordered" evidence="6">
    <location>
        <begin position="1036"/>
        <end position="1058"/>
    </location>
</feature>
<feature type="compositionally biased region" description="Pro residues" evidence="6">
    <location>
        <begin position="385"/>
        <end position="401"/>
    </location>
</feature>
<feature type="region of interest" description="Disordered" evidence="6">
    <location>
        <begin position="384"/>
        <end position="407"/>
    </location>
</feature>
<feature type="region of interest" description="Disordered" evidence="6">
    <location>
        <begin position="1125"/>
        <end position="1152"/>
    </location>
</feature>
<dbReference type="PANTHER" id="PTHR23301:SF0">
    <property type="entry name" value="CHITIN-BINDING TYPE-2 DOMAIN-CONTAINING PROTEIN-RELATED"/>
    <property type="match status" value="1"/>
</dbReference>
<keyword evidence="2 7" id="KW-0732">Signal</keyword>
<sequence>MKDTVLLLLCAVALAHTYDRNSEQCNCDPSQAKQICEFHIDSDDVLVAHENCDKFYKCANGKPVAYQCPDNLLYDPVVERCEWPYMVECGDRPISDGNDCNGTDTSSTTQVPVTSPSSSSTSRPGDGTCNCRPDEAPSICAADGSDGVLVAHENCNQFYKCDHGKPVALFCNGNLLYNPYTEQCDWPENVDCGDRVIPDPIPTANPGSSPTPSPSTPGSGTCNCRPDEAPSICAADGSDGVLVAHENCNQFYKCDHGKPVALFCNGNLLYNPYTEQCDWPENVDCGDRVIPDPIPTANPGSSPTPSPSTPGTGTCNCRPDEAPSICAADGSDGVLVAHENCNQFYKCDHGKPVALFCNGNLLYNPYTEQCDWPENVDCGDRVIPDPIPTANPGSSPTPSPSTPGTGTCNCRPDEAPSICAADGSDGVLVAHENCNQFYKCDHGKPVALFCNGNLLYNPYTEQCDWPENVDCGDRVIPDPIPTANPGSSPTPSPSTPGTGTCNCRPDEAPSICAADGSDGVLVAHENCNQFYKCDHGKPVALFCNGNLLYNPYTEQCDWPENVDCGDRVIPDPIPTANPGSSPTPSPSTPGTGTCNCRPDEAPSICAADGSDGVLVAHENCNQFYKCDHGKPVALFCNGNLLYNPYTEQCDWPENVDCGDRVIPDPIPTANPGSSPTPSPSTPGTGTCNCRPDEAPSICAADGSDGVLVAHENCNQFYKCDHGKPVALFCNGNLLYNPYTEQCDWPENVDCGDRVIPDPIPTANPGSSPTPSPSTPGTGTCNCRPDEAPSICAADGSDGVLVAHENCNQFYKCDHGKPVALFCNGNLLYNPYTEQCDWPENVDCGDRVIPDPIPTANPGSSPTPSPSTPGTGTCNCRPDEAPSICAADGSDGVLVAHENCNQFYKCDHGKPVALFCNGNLLYNPYTEQCDWPENVDCGDRVIPDPIPTANPGSSPTPSPSTPGTGTCNCRPDEAPSICAADGSDGVLVAHENCNQFYKCDHGKPVALFCNGNLLYNPYTEQCDWPENVDCGDRVIPDPIPTANPGSSPTPSPSTPGTGTCNCRPDEAPSICAADGSDGVLVAHENCNQFYKCDHGKPVALFCNGNLLYNPYTQQCDWPENVDCGDRVIPDPIPTANPGSSPTPSPSTPGSGTCNCRPDEAPSICAADGSDGVLVAHENCNQFYKCDHGKPVALSCNGNLLYNPYTEQCDWPENVDCGDRVIPDSSQTSSPSPDSESSESSDIDDLPRPDDNVSSSEDCTSNPNDNTCNCDPDQAPSICASANSNGIHIAHENCNQFYKCDNGQPVPFRCPSNLLYNPFIPGCDWPHNVNCGDRIIPDPDDTSEGPQPTVPDDNNDNVGPGPCNHCNPEEAPAICAGTNSNGIYIAHQNCNQFFVCDHGTPVTFSCNSILLYNVYTKQCDWPFNVDCGDRVIPDRDDDSGIDDGGNNNNNNEVHDDPSQAPSVCAGSGSDGVLVAHEYCDQYYICDGGFPLSRPCYGGLLFNPQNQQCDWPSNVNCGNRIVPDDCACNPRNAPKLCSWQNSEGKLIAHDNCNQFYVCSKGVPVAQTCPSNLLYNIDLELCDWPHKVSCENRQLSYSSLNKHWPSRQFLRT</sequence>
<dbReference type="InterPro" id="IPR036508">
    <property type="entry name" value="Chitin-bd_dom_sf"/>
</dbReference>
<feature type="region of interest" description="Disordered" evidence="6">
    <location>
        <begin position="942"/>
        <end position="965"/>
    </location>
</feature>
<feature type="domain" description="Chitin-binding type-2" evidence="8">
    <location>
        <begin position="695"/>
        <end position="752"/>
    </location>
</feature>
<feature type="domain" description="Chitin-binding type-2" evidence="8">
    <location>
        <begin position="509"/>
        <end position="566"/>
    </location>
</feature>
<dbReference type="GeneID" id="111354946"/>
<dbReference type="SUPFAM" id="SSF57625">
    <property type="entry name" value="Invertebrate chitin-binding proteins"/>
    <property type="match status" value="17"/>
</dbReference>
<dbReference type="InterPro" id="IPR051940">
    <property type="entry name" value="Chitin_bind-dev_reg"/>
</dbReference>
<feature type="compositionally biased region" description="Pro residues" evidence="6">
    <location>
        <begin position="1036"/>
        <end position="1052"/>
    </location>
</feature>
<feature type="domain" description="Chitin-binding type-2" evidence="8">
    <location>
        <begin position="416"/>
        <end position="473"/>
    </location>
</feature>
<feature type="region of interest" description="Disordered" evidence="6">
    <location>
        <begin position="1332"/>
        <end position="1360"/>
    </location>
</feature>
<dbReference type="Pfam" id="PF01607">
    <property type="entry name" value="CBM_14"/>
    <property type="match status" value="17"/>
</dbReference>
<dbReference type="KEGG" id="sliu:111354946"/>
<feature type="region of interest" description="Disordered" evidence="6">
    <location>
        <begin position="1432"/>
        <end position="1462"/>
    </location>
</feature>
<protein>
    <submittedName>
        <fullName evidence="10">Uncharacterized protein LOC111354946</fullName>
    </submittedName>
</protein>
<feature type="compositionally biased region" description="Pro residues" evidence="6">
    <location>
        <begin position="292"/>
        <end position="308"/>
    </location>
</feature>
<dbReference type="Proteomes" id="UP000301870">
    <property type="component" value="Chromosome 20"/>
</dbReference>
<feature type="region of interest" description="Disordered" evidence="6">
    <location>
        <begin position="664"/>
        <end position="686"/>
    </location>
</feature>
<feature type="signal peptide" evidence="7">
    <location>
        <begin position="1"/>
        <end position="15"/>
    </location>
</feature>
<feature type="region of interest" description="Disordered" evidence="6">
    <location>
        <begin position="756"/>
        <end position="779"/>
    </location>
</feature>
<proteinExistence type="predicted"/>
<feature type="compositionally biased region" description="Pro residues" evidence="6">
    <location>
        <begin position="664"/>
        <end position="680"/>
    </location>
</feature>
<feature type="region of interest" description="Disordered" evidence="6">
    <location>
        <begin position="478"/>
        <end position="500"/>
    </location>
</feature>
<feature type="domain" description="Chitin-binding type-2" evidence="8">
    <location>
        <begin position="602"/>
        <end position="659"/>
    </location>
</feature>
<feature type="domain" description="Chitin-binding type-2" evidence="8">
    <location>
        <begin position="137"/>
        <end position="194"/>
    </location>
</feature>
<dbReference type="RefSeq" id="XP_022824375.1">
    <property type="nucleotide sequence ID" value="XM_022968607.1"/>
</dbReference>
<feature type="compositionally biased region" description="Pro residues" evidence="6">
    <location>
        <begin position="757"/>
        <end position="773"/>
    </location>
</feature>
<feature type="region of interest" description="Disordered" evidence="6">
    <location>
        <begin position="292"/>
        <end position="314"/>
    </location>
</feature>
<feature type="region of interest" description="Disordered" evidence="6">
    <location>
        <begin position="850"/>
        <end position="872"/>
    </location>
</feature>
<feature type="compositionally biased region" description="Pro residues" evidence="6">
    <location>
        <begin position="1129"/>
        <end position="1145"/>
    </location>
</feature>
<feature type="chain" id="PRO_5039900769" evidence="7">
    <location>
        <begin position="16"/>
        <end position="1608"/>
    </location>
</feature>
<feature type="domain" description="Chitin-binding type-2" evidence="8">
    <location>
        <begin position="788"/>
        <end position="845"/>
    </location>
</feature>
<keyword evidence="1" id="KW-0147">Chitin-binding</keyword>
<gene>
    <name evidence="10" type="primary">LOC111354946</name>
</gene>
<evidence type="ECO:0000256" key="1">
    <source>
        <dbReference type="ARBA" id="ARBA00022669"/>
    </source>
</evidence>
<feature type="domain" description="Chitin-binding type-2" evidence="8">
    <location>
        <begin position="1459"/>
        <end position="1516"/>
    </location>
</feature>
<dbReference type="Gene3D" id="2.170.140.10">
    <property type="entry name" value="Chitin binding domain"/>
    <property type="match status" value="17"/>
</dbReference>
<evidence type="ECO:0000256" key="5">
    <source>
        <dbReference type="ARBA" id="ARBA00023180"/>
    </source>
</evidence>
<evidence type="ECO:0000256" key="3">
    <source>
        <dbReference type="ARBA" id="ARBA00022737"/>
    </source>
</evidence>
<dbReference type="GO" id="GO:0008061">
    <property type="term" value="F:chitin binding"/>
    <property type="evidence" value="ECO:0007669"/>
    <property type="project" value="UniProtKB-KW"/>
</dbReference>
<feature type="domain" description="Chitin-binding type-2" evidence="8">
    <location>
        <begin position="323"/>
        <end position="380"/>
    </location>
</feature>
<dbReference type="OrthoDB" id="9987187at2759"/>
<feature type="compositionally biased region" description="Low complexity" evidence="6">
    <location>
        <begin position="105"/>
        <end position="122"/>
    </location>
</feature>
<keyword evidence="9" id="KW-1185">Reference proteome</keyword>
<feature type="compositionally biased region" description="Low complexity" evidence="6">
    <location>
        <begin position="1221"/>
        <end position="1233"/>
    </location>
</feature>
<feature type="compositionally biased region" description="Pro residues" evidence="6">
    <location>
        <begin position="943"/>
        <end position="959"/>
    </location>
</feature>
<feature type="domain" description="Chitin-binding type-2" evidence="8">
    <location>
        <begin position="33"/>
        <end position="91"/>
    </location>
</feature>
<dbReference type="InterPro" id="IPR002557">
    <property type="entry name" value="Chitin-bd_dom"/>
</dbReference>
<feature type="compositionally biased region" description="Pro residues" evidence="6">
    <location>
        <begin position="199"/>
        <end position="215"/>
    </location>
</feature>
<evidence type="ECO:0000256" key="6">
    <source>
        <dbReference type="SAM" id="MobiDB-lite"/>
    </source>
</evidence>
<dbReference type="PANTHER" id="PTHR23301">
    <property type="entry name" value="CHITIN BINDING PERITROPHIN-A"/>
    <property type="match status" value="1"/>
</dbReference>